<dbReference type="InterPro" id="IPR007569">
    <property type="entry name" value="DUF559"/>
</dbReference>
<name>A0A318S6S2_WILLI</name>
<keyword evidence="2" id="KW-0378">Hydrolase</keyword>
<accession>A0A318S6S2</accession>
<dbReference type="SUPFAM" id="SSF52980">
    <property type="entry name" value="Restriction endonuclease-like"/>
    <property type="match status" value="1"/>
</dbReference>
<dbReference type="Pfam" id="PF04480">
    <property type="entry name" value="DUF559"/>
    <property type="match status" value="1"/>
</dbReference>
<dbReference type="Gene3D" id="3.40.960.10">
    <property type="entry name" value="VSR Endonuclease"/>
    <property type="match status" value="1"/>
</dbReference>
<gene>
    <name evidence="2" type="ORF">DFR67_102259</name>
</gene>
<keyword evidence="3" id="KW-1185">Reference proteome</keyword>
<evidence type="ECO:0000259" key="1">
    <source>
        <dbReference type="Pfam" id="PF04480"/>
    </source>
</evidence>
<feature type="domain" description="DUF559" evidence="1">
    <location>
        <begin position="184"/>
        <end position="276"/>
    </location>
</feature>
<reference evidence="2 3" key="1">
    <citation type="submission" date="2018-06" db="EMBL/GenBank/DDBJ databases">
        <title>Genomic Encyclopedia of Type Strains, Phase IV (KMG-IV): sequencing the most valuable type-strain genomes for metagenomic binning, comparative biology and taxonomic classification.</title>
        <authorList>
            <person name="Goeker M."/>
        </authorList>
    </citation>
    <scope>NUCLEOTIDE SEQUENCE [LARGE SCALE GENOMIC DNA]</scope>
    <source>
        <strain evidence="2 3">DSM 45521</strain>
    </source>
</reference>
<dbReference type="OrthoDB" id="3173471at2"/>
<protein>
    <submittedName>
        <fullName evidence="2">Very-short-patch-repair endonuclease</fullName>
    </submittedName>
</protein>
<dbReference type="Proteomes" id="UP000247591">
    <property type="component" value="Unassembled WGS sequence"/>
</dbReference>
<organism evidence="2 3">
    <name type="scientific">Williamsia limnetica</name>
    <dbReference type="NCBI Taxonomy" id="882452"/>
    <lineage>
        <taxon>Bacteria</taxon>
        <taxon>Bacillati</taxon>
        <taxon>Actinomycetota</taxon>
        <taxon>Actinomycetes</taxon>
        <taxon>Mycobacteriales</taxon>
        <taxon>Nocardiaceae</taxon>
        <taxon>Williamsia</taxon>
    </lineage>
</organism>
<dbReference type="AlphaFoldDB" id="A0A318S6S2"/>
<evidence type="ECO:0000313" key="2">
    <source>
        <dbReference type="EMBL" id="PYE20121.1"/>
    </source>
</evidence>
<keyword evidence="2" id="KW-0540">Nuclease</keyword>
<dbReference type="GO" id="GO:0004519">
    <property type="term" value="F:endonuclease activity"/>
    <property type="evidence" value="ECO:0007669"/>
    <property type="project" value="UniProtKB-KW"/>
</dbReference>
<dbReference type="RefSeq" id="WP_110468123.1">
    <property type="nucleotide sequence ID" value="NZ_QJSP01000002.1"/>
</dbReference>
<sequence>MGELPTGPARAADLLASMTRYQLRIEYRAILRGIWLRNDQAADFGVMSVGAGMLHDDAVLCGWSAAHVWGNPFRPENCEPEIVAPIKGNRRYEGVCVRRVQIDAEEIVDLDGVRCTSLARTAIDLGRFNSRDQAVAALDAMLRLRPTMLKEVEAELKRWENHWGIGKANAAIRLVNPLSESPWETRLRLVLADECLCGWVLQCEVLDGRYRLDVAWPRLKVAVEYDGAHHRDSDQHAKDLARWNRLRAAGWIVIAVTAANITADCDEFVAQVRTALMSRGWSCSEDGGSWRD</sequence>
<proteinExistence type="predicted"/>
<dbReference type="EMBL" id="QJSP01000002">
    <property type="protein sequence ID" value="PYE20121.1"/>
    <property type="molecule type" value="Genomic_DNA"/>
</dbReference>
<dbReference type="InterPro" id="IPR011335">
    <property type="entry name" value="Restrct_endonuc-II-like"/>
</dbReference>
<keyword evidence="2" id="KW-0255">Endonuclease</keyword>
<evidence type="ECO:0000313" key="3">
    <source>
        <dbReference type="Proteomes" id="UP000247591"/>
    </source>
</evidence>
<comment type="caution">
    <text evidence="2">The sequence shown here is derived from an EMBL/GenBank/DDBJ whole genome shotgun (WGS) entry which is preliminary data.</text>
</comment>